<organism evidence="2">
    <name type="scientific">Tanacetum cinerariifolium</name>
    <name type="common">Dalmatian daisy</name>
    <name type="synonym">Chrysanthemum cinerariifolium</name>
    <dbReference type="NCBI Taxonomy" id="118510"/>
    <lineage>
        <taxon>Eukaryota</taxon>
        <taxon>Viridiplantae</taxon>
        <taxon>Streptophyta</taxon>
        <taxon>Embryophyta</taxon>
        <taxon>Tracheophyta</taxon>
        <taxon>Spermatophyta</taxon>
        <taxon>Magnoliopsida</taxon>
        <taxon>eudicotyledons</taxon>
        <taxon>Gunneridae</taxon>
        <taxon>Pentapetalae</taxon>
        <taxon>asterids</taxon>
        <taxon>campanulids</taxon>
        <taxon>Asterales</taxon>
        <taxon>Asteraceae</taxon>
        <taxon>Asteroideae</taxon>
        <taxon>Anthemideae</taxon>
        <taxon>Anthemidinae</taxon>
        <taxon>Tanacetum</taxon>
    </lineage>
</organism>
<proteinExistence type="predicted"/>
<feature type="non-terminal residue" evidence="2">
    <location>
        <position position="124"/>
    </location>
</feature>
<name>A0A699U9H3_TANCI</name>
<sequence length="124" mass="14044">NEEHVLEQVRVDEVVDGSGEESIVHGIGEEFVEQGNDEESVEKNSGEQVDKDVPFDNIGVTSLVPEDVLEGDDVDVENADGIDSETGYDNETSTYRKRNLNELRRDMVKTLKDSGRWKYSFYTR</sequence>
<feature type="non-terminal residue" evidence="2">
    <location>
        <position position="1"/>
    </location>
</feature>
<protein>
    <submittedName>
        <fullName evidence="2">Uncharacterized protein</fullName>
    </submittedName>
</protein>
<evidence type="ECO:0000313" key="2">
    <source>
        <dbReference type="EMBL" id="GFD19835.1"/>
    </source>
</evidence>
<feature type="region of interest" description="Disordered" evidence="1">
    <location>
        <begin position="34"/>
        <end position="53"/>
    </location>
</feature>
<evidence type="ECO:0000256" key="1">
    <source>
        <dbReference type="SAM" id="MobiDB-lite"/>
    </source>
</evidence>
<dbReference type="EMBL" id="BKCJ011317652">
    <property type="protein sequence ID" value="GFD19835.1"/>
    <property type="molecule type" value="Genomic_DNA"/>
</dbReference>
<gene>
    <name evidence="2" type="ORF">Tci_891804</name>
</gene>
<feature type="compositionally biased region" description="Basic and acidic residues" evidence="1">
    <location>
        <begin position="41"/>
        <end position="53"/>
    </location>
</feature>
<accession>A0A699U9H3</accession>
<comment type="caution">
    <text evidence="2">The sequence shown here is derived from an EMBL/GenBank/DDBJ whole genome shotgun (WGS) entry which is preliminary data.</text>
</comment>
<dbReference type="AlphaFoldDB" id="A0A699U9H3"/>
<reference evidence="2" key="1">
    <citation type="journal article" date="2019" name="Sci. Rep.">
        <title>Draft genome of Tanacetum cinerariifolium, the natural source of mosquito coil.</title>
        <authorList>
            <person name="Yamashiro T."/>
            <person name="Shiraishi A."/>
            <person name="Satake H."/>
            <person name="Nakayama K."/>
        </authorList>
    </citation>
    <scope>NUCLEOTIDE SEQUENCE</scope>
</reference>